<dbReference type="InterPro" id="IPR029058">
    <property type="entry name" value="AB_hydrolase_fold"/>
</dbReference>
<dbReference type="AlphaFoldDB" id="A0A0P8Z593"/>
<comment type="caution">
    <text evidence="2">The sequence shown here is derived from an EMBL/GenBank/DDBJ whole genome shotgun (WGS) entry which is preliminary data.</text>
</comment>
<dbReference type="PANTHER" id="PTHR47751">
    <property type="entry name" value="SUPERFAMILY HYDROLASE, PUTATIVE (AFU_ORTHOLOGUE AFUA_2G16580)-RELATED"/>
    <property type="match status" value="1"/>
</dbReference>
<dbReference type="Pfam" id="PF01738">
    <property type="entry name" value="DLH"/>
    <property type="match status" value="1"/>
</dbReference>
<feature type="domain" description="Dienelactone hydrolase" evidence="1">
    <location>
        <begin position="34"/>
        <end position="177"/>
    </location>
</feature>
<dbReference type="Gene3D" id="3.40.50.1820">
    <property type="entry name" value="alpha/beta hydrolase"/>
    <property type="match status" value="1"/>
</dbReference>
<gene>
    <name evidence="2" type="ORF">AN403_4159</name>
</gene>
<dbReference type="GO" id="GO:0016787">
    <property type="term" value="F:hydrolase activity"/>
    <property type="evidence" value="ECO:0007669"/>
    <property type="project" value="InterPro"/>
</dbReference>
<organism evidence="2 3">
    <name type="scientific">Pseudomonas fluorescens</name>
    <dbReference type="NCBI Taxonomy" id="294"/>
    <lineage>
        <taxon>Bacteria</taxon>
        <taxon>Pseudomonadati</taxon>
        <taxon>Pseudomonadota</taxon>
        <taxon>Gammaproteobacteria</taxon>
        <taxon>Pseudomonadales</taxon>
        <taxon>Pseudomonadaceae</taxon>
        <taxon>Pseudomonas</taxon>
    </lineage>
</organism>
<evidence type="ECO:0000313" key="3">
    <source>
        <dbReference type="Proteomes" id="UP000050349"/>
    </source>
</evidence>
<accession>A0A0P8Z593</accession>
<sequence>MSNGADNFYKSEKVIAEKVTFKNQYKMNVVGNLYIPKGVDPKTKSPAIIVGHPMGAVKEQSSNLYAQKLAEQGFVTLAIDLSFWGESEGQPRQAVSPDIYAEDFSAAVDFLGTRPFVNRDRIGIIGICGSGAFVISAAKIDPRLKAIATVSMYNHGDLYRKGLGNSTTPEQKRTALAEAAEQRYVEFTGGATKYTAGAPLKLTGNAIGDEFVDFYRTPRGEVTPVGASPQTSTMPTLATNAKFYNFYPFEDIETISPRPLLFITGSEAHSREYSEDAYKRAAEPKELVIIPGANHVDLYDRVNLIPFAKLTTFFKSNLK</sequence>
<dbReference type="PANTHER" id="PTHR47751:SF1">
    <property type="entry name" value="SUPERFAMILY HYDROLASE, PUTATIVE (AFU_ORTHOLOGUE AFUA_2G16580)-RELATED"/>
    <property type="match status" value="1"/>
</dbReference>
<reference evidence="2 3" key="1">
    <citation type="submission" date="2015-09" db="EMBL/GenBank/DDBJ databases">
        <authorList>
            <person name="Jackson K.R."/>
            <person name="Lunt B.L."/>
            <person name="Fisher J.N.B."/>
            <person name="Gardner A.V."/>
            <person name="Bailey M.E."/>
            <person name="Deus L.M."/>
            <person name="Earl A.S."/>
            <person name="Gibby P.D."/>
            <person name="Hartmann K.A."/>
            <person name="Liu J.E."/>
            <person name="Manci A.M."/>
            <person name="Nielsen D.A."/>
            <person name="Solomon M.B."/>
            <person name="Breakwell D.P."/>
            <person name="Burnett S.H."/>
            <person name="Grose J.H."/>
        </authorList>
    </citation>
    <scope>NUCLEOTIDE SEQUENCE [LARGE SCALE GENOMIC DNA]</scope>
    <source>
        <strain evidence="2 3">S613</strain>
    </source>
</reference>
<dbReference type="Gene3D" id="1.10.10.800">
    <property type="match status" value="1"/>
</dbReference>
<name>A0A0P8Z593_PSEFL</name>
<protein>
    <submittedName>
        <fullName evidence="2">X-Pro dipeptidyl-peptidase family protein</fullName>
    </submittedName>
</protein>
<dbReference type="PATRIC" id="fig|294.162.peg.1816"/>
<dbReference type="SUPFAM" id="SSF53474">
    <property type="entry name" value="alpha/beta-Hydrolases"/>
    <property type="match status" value="1"/>
</dbReference>
<dbReference type="Proteomes" id="UP000050349">
    <property type="component" value="Unassembled WGS sequence"/>
</dbReference>
<dbReference type="EMBL" id="LJXB01000068">
    <property type="protein sequence ID" value="KPU60440.1"/>
    <property type="molecule type" value="Genomic_DNA"/>
</dbReference>
<dbReference type="InterPro" id="IPR002925">
    <property type="entry name" value="Dienelactn_hydro"/>
</dbReference>
<proteinExistence type="predicted"/>
<dbReference type="InterPro" id="IPR051411">
    <property type="entry name" value="Polyketide_trans_af380"/>
</dbReference>
<evidence type="ECO:0000259" key="1">
    <source>
        <dbReference type="Pfam" id="PF01738"/>
    </source>
</evidence>
<evidence type="ECO:0000313" key="2">
    <source>
        <dbReference type="EMBL" id="KPU60440.1"/>
    </source>
</evidence>